<dbReference type="InterPro" id="IPR000719">
    <property type="entry name" value="Prot_kinase_dom"/>
</dbReference>
<evidence type="ECO:0000256" key="3">
    <source>
        <dbReference type="ARBA" id="ARBA00012513"/>
    </source>
</evidence>
<evidence type="ECO:0000256" key="1">
    <source>
        <dbReference type="ARBA" id="ARBA00001936"/>
    </source>
</evidence>
<dbReference type="EMBL" id="JAAGAX010000009">
    <property type="protein sequence ID" value="KAF2303023.1"/>
    <property type="molecule type" value="Genomic_DNA"/>
</dbReference>
<keyword evidence="6" id="KW-0547">Nucleotide-binding</keyword>
<dbReference type="PANTHER" id="PTHR43895:SF140">
    <property type="entry name" value="CBL-INTERACTING SERINE_THREONINE-PROTEIN KINASE 12"/>
    <property type="match status" value="1"/>
</dbReference>
<keyword evidence="4" id="KW-0723">Serine/threonine-protein kinase</keyword>
<keyword evidence="15" id="KW-1185">Reference proteome</keyword>
<dbReference type="CDD" id="cd12195">
    <property type="entry name" value="CIPK_C"/>
    <property type="match status" value="1"/>
</dbReference>
<dbReference type="PANTHER" id="PTHR43895">
    <property type="entry name" value="CALCIUM/CALMODULIN-DEPENDENT PROTEIN KINASE KINASE-RELATED"/>
    <property type="match status" value="1"/>
</dbReference>
<evidence type="ECO:0000256" key="11">
    <source>
        <dbReference type="SAM" id="MobiDB-lite"/>
    </source>
</evidence>
<dbReference type="InterPro" id="IPR011009">
    <property type="entry name" value="Kinase-like_dom_sf"/>
</dbReference>
<proteinExistence type="inferred from homology"/>
<dbReference type="InterPro" id="IPR018451">
    <property type="entry name" value="NAF/FISL_domain"/>
</dbReference>
<comment type="cofactor">
    <cofactor evidence="1">
        <name>Mn(2+)</name>
        <dbReference type="ChEBI" id="CHEBI:29035"/>
    </cofactor>
</comment>
<accession>A0A6A6LSC9</accession>
<dbReference type="Pfam" id="PF03822">
    <property type="entry name" value="NAF"/>
    <property type="match status" value="1"/>
</dbReference>
<evidence type="ECO:0000259" key="13">
    <source>
        <dbReference type="PROSITE" id="PS50816"/>
    </source>
</evidence>
<dbReference type="GO" id="GO:0005524">
    <property type="term" value="F:ATP binding"/>
    <property type="evidence" value="ECO:0007669"/>
    <property type="project" value="UniProtKB-KW"/>
</dbReference>
<feature type="region of interest" description="Disordered" evidence="11">
    <location>
        <begin position="180"/>
        <end position="206"/>
    </location>
</feature>
<dbReference type="SMART" id="SM00220">
    <property type="entry name" value="S_TKc"/>
    <property type="match status" value="1"/>
</dbReference>
<evidence type="ECO:0000313" key="15">
    <source>
        <dbReference type="Proteomes" id="UP000467840"/>
    </source>
</evidence>
<evidence type="ECO:0000256" key="6">
    <source>
        <dbReference type="ARBA" id="ARBA00022741"/>
    </source>
</evidence>
<dbReference type="AlphaFoldDB" id="A0A6A6LSC9"/>
<evidence type="ECO:0000256" key="4">
    <source>
        <dbReference type="ARBA" id="ARBA00022527"/>
    </source>
</evidence>
<evidence type="ECO:0000259" key="12">
    <source>
        <dbReference type="PROSITE" id="PS50011"/>
    </source>
</evidence>
<feature type="compositionally biased region" description="Low complexity" evidence="11">
    <location>
        <begin position="337"/>
        <end position="348"/>
    </location>
</feature>
<keyword evidence="8" id="KW-0067">ATP-binding</keyword>
<dbReference type="Pfam" id="PF00069">
    <property type="entry name" value="Pkinase"/>
    <property type="match status" value="1"/>
</dbReference>
<dbReference type="Proteomes" id="UP000467840">
    <property type="component" value="Chromosome 16"/>
</dbReference>
<dbReference type="InterPro" id="IPR004041">
    <property type="entry name" value="NAF_dom"/>
</dbReference>
<dbReference type="PROSITE" id="PS00108">
    <property type="entry name" value="PROTEIN_KINASE_ST"/>
    <property type="match status" value="1"/>
</dbReference>
<dbReference type="PROSITE" id="PS50011">
    <property type="entry name" value="PROTEIN_KINASE_DOM"/>
    <property type="match status" value="1"/>
</dbReference>
<organism evidence="14 15">
    <name type="scientific">Hevea brasiliensis</name>
    <name type="common">Para rubber tree</name>
    <name type="synonym">Siphonia brasiliensis</name>
    <dbReference type="NCBI Taxonomy" id="3981"/>
    <lineage>
        <taxon>Eukaryota</taxon>
        <taxon>Viridiplantae</taxon>
        <taxon>Streptophyta</taxon>
        <taxon>Embryophyta</taxon>
        <taxon>Tracheophyta</taxon>
        <taxon>Spermatophyta</taxon>
        <taxon>Magnoliopsida</taxon>
        <taxon>eudicotyledons</taxon>
        <taxon>Gunneridae</taxon>
        <taxon>Pentapetalae</taxon>
        <taxon>rosids</taxon>
        <taxon>fabids</taxon>
        <taxon>Malpighiales</taxon>
        <taxon>Euphorbiaceae</taxon>
        <taxon>Crotonoideae</taxon>
        <taxon>Micrandreae</taxon>
        <taxon>Hevea</taxon>
    </lineage>
</organism>
<evidence type="ECO:0000313" key="14">
    <source>
        <dbReference type="EMBL" id="KAF2303023.1"/>
    </source>
</evidence>
<name>A0A6A6LSC9_HEVBR</name>
<dbReference type="Gene3D" id="1.10.510.10">
    <property type="entry name" value="Transferase(Phosphotransferase) domain 1"/>
    <property type="match status" value="1"/>
</dbReference>
<dbReference type="GO" id="GO:0004674">
    <property type="term" value="F:protein serine/threonine kinase activity"/>
    <property type="evidence" value="ECO:0007669"/>
    <property type="project" value="UniProtKB-KW"/>
</dbReference>
<feature type="domain" description="Protein kinase" evidence="12">
    <location>
        <begin position="1"/>
        <end position="157"/>
    </location>
</feature>
<evidence type="ECO:0000256" key="7">
    <source>
        <dbReference type="ARBA" id="ARBA00022777"/>
    </source>
</evidence>
<reference evidence="14 15" key="1">
    <citation type="journal article" date="2020" name="Mol. Plant">
        <title>The Chromosome-Based Rubber Tree Genome Provides New Insights into Spurge Genome Evolution and Rubber Biosynthesis.</title>
        <authorList>
            <person name="Liu J."/>
            <person name="Shi C."/>
            <person name="Shi C.C."/>
            <person name="Li W."/>
            <person name="Zhang Q.J."/>
            <person name="Zhang Y."/>
            <person name="Li K."/>
            <person name="Lu H.F."/>
            <person name="Shi C."/>
            <person name="Zhu S.T."/>
            <person name="Xiao Z.Y."/>
            <person name="Nan H."/>
            <person name="Yue Y."/>
            <person name="Zhu X.G."/>
            <person name="Wu Y."/>
            <person name="Hong X.N."/>
            <person name="Fan G.Y."/>
            <person name="Tong Y."/>
            <person name="Zhang D."/>
            <person name="Mao C.L."/>
            <person name="Liu Y.L."/>
            <person name="Hao S.J."/>
            <person name="Liu W.Q."/>
            <person name="Lv M.Q."/>
            <person name="Zhang H.B."/>
            <person name="Liu Y."/>
            <person name="Hu-Tang G.R."/>
            <person name="Wang J.P."/>
            <person name="Wang J.H."/>
            <person name="Sun Y.H."/>
            <person name="Ni S.B."/>
            <person name="Chen W.B."/>
            <person name="Zhang X.C."/>
            <person name="Jiao Y.N."/>
            <person name="Eichler E.E."/>
            <person name="Li G.H."/>
            <person name="Liu X."/>
            <person name="Gao L.Z."/>
        </authorList>
    </citation>
    <scope>NUCLEOTIDE SEQUENCE [LARGE SCALE GENOMIC DNA]</scope>
    <source>
        <strain evidence="15">cv. GT1</strain>
        <tissue evidence="14">Leaf</tissue>
    </source>
</reference>
<comment type="catalytic activity">
    <reaction evidence="9">
        <text>L-threonyl-[protein] + ATP = O-phospho-L-threonyl-[protein] + ADP + H(+)</text>
        <dbReference type="Rhea" id="RHEA:46608"/>
        <dbReference type="Rhea" id="RHEA-COMP:11060"/>
        <dbReference type="Rhea" id="RHEA-COMP:11605"/>
        <dbReference type="ChEBI" id="CHEBI:15378"/>
        <dbReference type="ChEBI" id="CHEBI:30013"/>
        <dbReference type="ChEBI" id="CHEBI:30616"/>
        <dbReference type="ChEBI" id="CHEBI:61977"/>
        <dbReference type="ChEBI" id="CHEBI:456216"/>
        <dbReference type="EC" id="2.7.11.1"/>
    </reaction>
</comment>
<comment type="caution">
    <text evidence="14">The sequence shown here is derived from an EMBL/GenBank/DDBJ whole genome shotgun (WGS) entry which is preliminary data.</text>
</comment>
<dbReference type="Gene3D" id="3.30.310.80">
    <property type="entry name" value="Kinase associated domain 1, KA1"/>
    <property type="match status" value="1"/>
</dbReference>
<evidence type="ECO:0000256" key="10">
    <source>
        <dbReference type="ARBA" id="ARBA00048679"/>
    </source>
</evidence>
<gene>
    <name evidence="14" type="ORF">GH714_012704</name>
</gene>
<protein>
    <recommendedName>
        <fullName evidence="3">non-specific serine/threonine protein kinase</fullName>
        <ecNumber evidence="3">2.7.11.1</ecNumber>
    </recommendedName>
</protein>
<evidence type="ECO:0000256" key="9">
    <source>
        <dbReference type="ARBA" id="ARBA00047899"/>
    </source>
</evidence>
<keyword evidence="5" id="KW-0808">Transferase</keyword>
<comment type="similarity">
    <text evidence="2">Belongs to the protein kinase superfamily. CAMK Ser/Thr protein kinase family. SNF1 subfamily.</text>
</comment>
<comment type="catalytic activity">
    <reaction evidence="10">
        <text>L-seryl-[protein] + ATP = O-phospho-L-seryl-[protein] + ADP + H(+)</text>
        <dbReference type="Rhea" id="RHEA:17989"/>
        <dbReference type="Rhea" id="RHEA-COMP:9863"/>
        <dbReference type="Rhea" id="RHEA-COMP:11604"/>
        <dbReference type="ChEBI" id="CHEBI:15378"/>
        <dbReference type="ChEBI" id="CHEBI:29999"/>
        <dbReference type="ChEBI" id="CHEBI:30616"/>
        <dbReference type="ChEBI" id="CHEBI:83421"/>
        <dbReference type="ChEBI" id="CHEBI:456216"/>
        <dbReference type="EC" id="2.7.11.1"/>
    </reaction>
</comment>
<dbReference type="PROSITE" id="PS50816">
    <property type="entry name" value="NAF"/>
    <property type="match status" value="1"/>
</dbReference>
<feature type="region of interest" description="Disordered" evidence="11">
    <location>
        <begin position="330"/>
        <end position="368"/>
    </location>
</feature>
<sequence>MATKAKIYFVMEYVRGGELFNKVAKGRLKEEVARKYFQQLISAVSFCHARGVFHRDLKPENLLLDENGNLKVSDFGLSAVSDQIRQDGLFHTFCGTPAYVAPEVLARKGTMLRKWISGLVGCPRWFSQELIRLLTRLLDTNPETRITIPEIMENKWFKKGFKHIKFYIEDDKVFSFDVEGEQDDAGSSSDQSLSESESEMETRRRVTSLPRPASLNAFDIISFSPGFDLSGLFEEGGEGSRFVSGAPVSKIISKLEEIAKVVSFTVRTKDCRVSLEGSREGVKGPLTIAAEIFELTPKLVVVEVKKKGGDRGEYEEFCNKELKPGLQKLMQEESETAEAASSQSPTEALQVPTEPLPPDSTHLPSDTE</sequence>
<dbReference type="SUPFAM" id="SSF56112">
    <property type="entry name" value="Protein kinase-like (PK-like)"/>
    <property type="match status" value="1"/>
</dbReference>
<dbReference type="GO" id="GO:0007165">
    <property type="term" value="P:signal transduction"/>
    <property type="evidence" value="ECO:0007669"/>
    <property type="project" value="InterPro"/>
</dbReference>
<dbReference type="InterPro" id="IPR008271">
    <property type="entry name" value="Ser/Thr_kinase_AS"/>
</dbReference>
<feature type="compositionally biased region" description="Low complexity" evidence="11">
    <location>
        <begin position="185"/>
        <end position="195"/>
    </location>
</feature>
<evidence type="ECO:0000256" key="8">
    <source>
        <dbReference type="ARBA" id="ARBA00022840"/>
    </source>
</evidence>
<keyword evidence="7" id="KW-0418">Kinase</keyword>
<evidence type="ECO:0000256" key="2">
    <source>
        <dbReference type="ARBA" id="ARBA00006234"/>
    </source>
</evidence>
<evidence type="ECO:0000256" key="5">
    <source>
        <dbReference type="ARBA" id="ARBA00022679"/>
    </source>
</evidence>
<feature type="domain" description="NAF" evidence="13">
    <location>
        <begin position="210"/>
        <end position="234"/>
    </location>
</feature>
<dbReference type="EC" id="2.7.11.1" evidence="3"/>
<dbReference type="FunFam" id="3.30.310.80:FF:000015">
    <property type="entry name" value="Non-specific serine/threonine protein kinase"/>
    <property type="match status" value="1"/>
</dbReference>